<comment type="caution">
    <text evidence="2">The sequence shown here is derived from an EMBL/GenBank/DDBJ whole genome shotgun (WGS) entry which is preliminary data.</text>
</comment>
<dbReference type="RefSeq" id="WP_229666742.1">
    <property type="nucleotide sequence ID" value="NZ_BMNV01000003.1"/>
</dbReference>
<feature type="chain" id="PRO_5045214280" evidence="1">
    <location>
        <begin position="34"/>
        <end position="391"/>
    </location>
</feature>
<feature type="signal peptide" evidence="1">
    <location>
        <begin position="1"/>
        <end position="33"/>
    </location>
</feature>
<evidence type="ECO:0000313" key="3">
    <source>
        <dbReference type="Proteomes" id="UP001652264"/>
    </source>
</evidence>
<dbReference type="PROSITE" id="PS51257">
    <property type="entry name" value="PROKAR_LIPOPROTEIN"/>
    <property type="match status" value="1"/>
</dbReference>
<accession>A0ABT2HF50</accession>
<dbReference type="Gene3D" id="3.40.190.10">
    <property type="entry name" value="Periplasmic binding protein-like II"/>
    <property type="match status" value="1"/>
</dbReference>
<dbReference type="SUPFAM" id="SSF53850">
    <property type="entry name" value="Periplasmic binding protein-like II"/>
    <property type="match status" value="1"/>
</dbReference>
<dbReference type="EMBL" id="JANVAD010000002">
    <property type="protein sequence ID" value="MCS6521897.1"/>
    <property type="molecule type" value="Genomic_DNA"/>
</dbReference>
<dbReference type="PANTHER" id="PTHR42779">
    <property type="entry name" value="PROTEIN YNJB"/>
    <property type="match status" value="1"/>
</dbReference>
<keyword evidence="3" id="KW-1185">Reference proteome</keyword>
<proteinExistence type="predicted"/>
<dbReference type="Pfam" id="PF13416">
    <property type="entry name" value="SBP_bac_8"/>
    <property type="match status" value="1"/>
</dbReference>
<sequence>MKTRAVHPRSLAGIAIAATAAVALSGCVQSANASSAGDDASNGTTNLTVFISGDTNVQALWDGSLIPAFEKAHPNVHVSTSIDLHGQHDAQTQANLTTAVKADKTVAYDLVDAGWVSTVGKAGLLSTVSASAIPNLKNVPEATKRQGGDAAIPYRASSVLLAYDTKKVTDPPKTLDDLLAWIKQHPGEFAYNSPASGGSGGAFVMTVLAKYLSGSEQASMQTSYDKSLESKWDEGFQTLKDLGPSMYQKGVYPNGNDQVLQLLGSGQIAMAPVWSDQFITAQKAGTIGKDVAFTQISDPSFTGSASFLGIPKTEPEAKKQAAEELADFVLSSKGQQLVASAVSGYPVVPLDSLPKSVAQQFADADPSTLRLGFQSQFAADMNAAWDAKVPQ</sequence>
<name>A0ABT2HF50_9MICO</name>
<dbReference type="Proteomes" id="UP001652264">
    <property type="component" value="Unassembled WGS sequence"/>
</dbReference>
<dbReference type="InterPro" id="IPR006059">
    <property type="entry name" value="SBP"/>
</dbReference>
<reference evidence="2 3" key="1">
    <citation type="submission" date="2022-08" db="EMBL/GenBank/DDBJ databases">
        <title>Taxonomy of Curtobacterium flaccumfaciens.</title>
        <authorList>
            <person name="Osdaghi E."/>
            <person name="Taghavi S.M."/>
            <person name="Hamidizade M."/>
            <person name="Abachi H."/>
            <person name="Fazliarab A."/>
            <person name="Baeyen S."/>
            <person name="Portier P."/>
            <person name="Van Vaerenbergh J."/>
            <person name="Jacques M.-A."/>
        </authorList>
    </citation>
    <scope>NUCLEOTIDE SEQUENCE [LARGE SCALE GENOMIC DNA]</scope>
    <source>
        <strain evidence="2 3">LMG8786T</strain>
    </source>
</reference>
<evidence type="ECO:0000313" key="2">
    <source>
        <dbReference type="EMBL" id="MCS6521897.1"/>
    </source>
</evidence>
<dbReference type="PANTHER" id="PTHR42779:SF1">
    <property type="entry name" value="PROTEIN YNJB"/>
    <property type="match status" value="1"/>
</dbReference>
<evidence type="ECO:0000256" key="1">
    <source>
        <dbReference type="SAM" id="SignalP"/>
    </source>
</evidence>
<protein>
    <submittedName>
        <fullName evidence="2">Extracellular solute-binding protein</fullName>
    </submittedName>
</protein>
<keyword evidence="1" id="KW-0732">Signal</keyword>
<organism evidence="2 3">
    <name type="scientific">Curtobacterium citreum</name>
    <dbReference type="NCBI Taxonomy" id="2036"/>
    <lineage>
        <taxon>Bacteria</taxon>
        <taxon>Bacillati</taxon>
        <taxon>Actinomycetota</taxon>
        <taxon>Actinomycetes</taxon>
        <taxon>Micrococcales</taxon>
        <taxon>Microbacteriaceae</taxon>
        <taxon>Curtobacterium</taxon>
    </lineage>
</organism>
<gene>
    <name evidence="2" type="ORF">NYQ28_04865</name>
</gene>
<dbReference type="GeneID" id="95323370"/>